<feature type="compositionally biased region" description="Pro residues" evidence="1">
    <location>
        <begin position="79"/>
        <end position="89"/>
    </location>
</feature>
<dbReference type="AlphaFoldDB" id="A0A7J6S765"/>
<name>A0A7J6S765_PEROL</name>
<feature type="compositionally biased region" description="Polar residues" evidence="1">
    <location>
        <begin position="123"/>
        <end position="137"/>
    </location>
</feature>
<evidence type="ECO:0000313" key="3">
    <source>
        <dbReference type="Proteomes" id="UP000574390"/>
    </source>
</evidence>
<evidence type="ECO:0000313" key="2">
    <source>
        <dbReference type="EMBL" id="KAF4728455.1"/>
    </source>
</evidence>
<feature type="compositionally biased region" description="Basic and acidic residues" evidence="1">
    <location>
        <begin position="50"/>
        <end position="71"/>
    </location>
</feature>
<proteinExistence type="predicted"/>
<protein>
    <submittedName>
        <fullName evidence="2">Uncharacterized protein</fullName>
    </submittedName>
</protein>
<dbReference type="Proteomes" id="UP000574390">
    <property type="component" value="Unassembled WGS sequence"/>
</dbReference>
<feature type="non-terminal residue" evidence="2">
    <location>
        <position position="171"/>
    </location>
</feature>
<feature type="region of interest" description="Disordered" evidence="1">
    <location>
        <begin position="13"/>
        <end position="143"/>
    </location>
</feature>
<sequence length="171" mass="18497">VFIFHVDCDIMAPRSSHHSHRDTALQERAPPRHAPPTELSRGGGAGQKDGLGKEAEEGAEELREAPVRETEREEDDVTSPPPLTKPPTRPVSRPFTAQCPPPPPATYPTPLQDTIGSRAPQRLTGSSEPLKLGSNTGLRPRSKAFEIRSADSLKVRKRLSVSGDSRISTAA</sequence>
<organism evidence="2 3">
    <name type="scientific">Perkinsus olseni</name>
    <name type="common">Perkinsus atlanticus</name>
    <dbReference type="NCBI Taxonomy" id="32597"/>
    <lineage>
        <taxon>Eukaryota</taxon>
        <taxon>Sar</taxon>
        <taxon>Alveolata</taxon>
        <taxon>Perkinsozoa</taxon>
        <taxon>Perkinsea</taxon>
        <taxon>Perkinsida</taxon>
        <taxon>Perkinsidae</taxon>
        <taxon>Perkinsus</taxon>
    </lineage>
</organism>
<evidence type="ECO:0000256" key="1">
    <source>
        <dbReference type="SAM" id="MobiDB-lite"/>
    </source>
</evidence>
<accession>A0A7J6S765</accession>
<gene>
    <name evidence="2" type="ORF">FOZ62_031019</name>
</gene>
<dbReference type="EMBL" id="JABANM010017040">
    <property type="protein sequence ID" value="KAF4728455.1"/>
    <property type="molecule type" value="Genomic_DNA"/>
</dbReference>
<reference evidence="2 3" key="1">
    <citation type="submission" date="2020-04" db="EMBL/GenBank/DDBJ databases">
        <title>Perkinsus olseni comparative genomics.</title>
        <authorList>
            <person name="Bogema D.R."/>
        </authorList>
    </citation>
    <scope>NUCLEOTIDE SEQUENCE [LARGE SCALE GENOMIC DNA]</scope>
    <source>
        <strain evidence="2">ATCC PRA-205</strain>
    </source>
</reference>
<comment type="caution">
    <text evidence="2">The sequence shown here is derived from an EMBL/GenBank/DDBJ whole genome shotgun (WGS) entry which is preliminary data.</text>
</comment>